<dbReference type="Proteomes" id="UP001193748">
    <property type="component" value="Unassembled WGS sequence"/>
</dbReference>
<accession>A0AAX0BA51</accession>
<dbReference type="GO" id="GO:0003700">
    <property type="term" value="F:DNA-binding transcription factor activity"/>
    <property type="evidence" value="ECO:0007669"/>
    <property type="project" value="InterPro"/>
</dbReference>
<dbReference type="InterPro" id="IPR007627">
    <property type="entry name" value="RNA_pol_sigma70_r2"/>
</dbReference>
<name>A0AAX0BA51_CLOBE</name>
<dbReference type="Gene3D" id="1.10.1740.10">
    <property type="match status" value="1"/>
</dbReference>
<dbReference type="GO" id="GO:0000428">
    <property type="term" value="C:DNA-directed RNA polymerase complex"/>
    <property type="evidence" value="ECO:0007669"/>
    <property type="project" value="UniProtKB-KW"/>
</dbReference>
<feature type="domain" description="RNA polymerase sigma-70 region 2" evidence="1">
    <location>
        <begin position="6"/>
        <end position="53"/>
    </location>
</feature>
<gene>
    <name evidence="2" type="ORF">B0H41_005403</name>
</gene>
<dbReference type="Pfam" id="PF04542">
    <property type="entry name" value="Sigma70_r2"/>
    <property type="match status" value="1"/>
</dbReference>
<proteinExistence type="predicted"/>
<dbReference type="RefSeq" id="WP_207716820.1">
    <property type="nucleotide sequence ID" value="NZ_JABSWW010000001.1"/>
</dbReference>
<evidence type="ECO:0000259" key="1">
    <source>
        <dbReference type="Pfam" id="PF04542"/>
    </source>
</evidence>
<dbReference type="InterPro" id="IPR013325">
    <property type="entry name" value="RNA_pol_sigma_r2"/>
</dbReference>
<keyword evidence="2" id="KW-0804">Transcription</keyword>
<dbReference type="GO" id="GO:0006352">
    <property type="term" value="P:DNA-templated transcription initiation"/>
    <property type="evidence" value="ECO:0007669"/>
    <property type="project" value="InterPro"/>
</dbReference>
<reference evidence="2" key="1">
    <citation type="submission" date="2020-05" db="EMBL/GenBank/DDBJ databases">
        <authorList>
            <person name="Brown S."/>
            <person name="Huntemann M."/>
            <person name="Clum A."/>
            <person name="Spunde A."/>
            <person name="Palaniappan K."/>
            <person name="Ritter S."/>
            <person name="Mikhailova N."/>
            <person name="Chen I.-M."/>
            <person name="Stamatis D."/>
            <person name="Reddy T."/>
            <person name="O'Malley R."/>
            <person name="Daum C."/>
            <person name="Shapiro N."/>
            <person name="Ivanova N."/>
            <person name="Kyrpides N."/>
            <person name="Woyke T."/>
        </authorList>
    </citation>
    <scope>NUCLEOTIDE SEQUENCE</scope>
    <source>
        <strain evidence="2">DJ080</strain>
    </source>
</reference>
<reference evidence="2" key="2">
    <citation type="journal article" date="2022" name="Nat. Biotechnol.">
        <title>Carbon-negative production of acetone and isopropanol by gas fermentation at industrial pilot scale.</title>
        <authorList>
            <person name="Liew F.E."/>
            <person name="Nogle R."/>
            <person name="Abdalla T."/>
            <person name="Rasor B.J."/>
            <person name="Canter C."/>
            <person name="Jensen R.O."/>
            <person name="Wang L."/>
            <person name="Strutz J."/>
            <person name="Chirania P."/>
            <person name="De Tissera S."/>
            <person name="Mueller A.P."/>
            <person name="Ruan Z."/>
            <person name="Gao A."/>
            <person name="Tran L."/>
            <person name="Engle N.L."/>
            <person name="Bromley J.C."/>
            <person name="Daniell J."/>
            <person name="Conrado R."/>
            <person name="Tschaplinski T.J."/>
            <person name="Giannone R.J."/>
            <person name="Hettich R.L."/>
            <person name="Karim A.S."/>
            <person name="Simpson S.D."/>
            <person name="Brown S.D."/>
            <person name="Leang C."/>
            <person name="Jewett M.C."/>
            <person name="Kopke M."/>
        </authorList>
    </citation>
    <scope>NUCLEOTIDE SEQUENCE</scope>
    <source>
        <strain evidence="2">DJ080</strain>
    </source>
</reference>
<dbReference type="SUPFAM" id="SSF88946">
    <property type="entry name" value="Sigma2 domain of RNA polymerase sigma factors"/>
    <property type="match status" value="1"/>
</dbReference>
<evidence type="ECO:0000313" key="2">
    <source>
        <dbReference type="EMBL" id="NRT91724.1"/>
    </source>
</evidence>
<organism evidence="2 3">
    <name type="scientific">Clostridium beijerinckii</name>
    <name type="common">Clostridium MP</name>
    <dbReference type="NCBI Taxonomy" id="1520"/>
    <lineage>
        <taxon>Bacteria</taxon>
        <taxon>Bacillati</taxon>
        <taxon>Bacillota</taxon>
        <taxon>Clostridia</taxon>
        <taxon>Eubacteriales</taxon>
        <taxon>Clostridiaceae</taxon>
        <taxon>Clostridium</taxon>
    </lineage>
</organism>
<keyword evidence="2" id="KW-0240">DNA-directed RNA polymerase</keyword>
<dbReference type="EMBL" id="JABSWW010000001">
    <property type="protein sequence ID" value="NRT91724.1"/>
    <property type="molecule type" value="Genomic_DNA"/>
</dbReference>
<sequence length="103" mass="12018">MISIGASKEDSEDIIQETFIKTYENIDILIDGNIKAWMFKVSINKFYSLYKKSKVNISLTDELLITIESDFKIMHIDSALDINRILSLMKESEKNRKRQRIDA</sequence>
<evidence type="ECO:0000313" key="3">
    <source>
        <dbReference type="Proteomes" id="UP001193748"/>
    </source>
</evidence>
<dbReference type="AlphaFoldDB" id="A0AAX0BA51"/>
<protein>
    <submittedName>
        <fullName evidence="2">DNA-directed RNA polymerase specialized sigma24 family protein</fullName>
    </submittedName>
</protein>
<comment type="caution">
    <text evidence="2">The sequence shown here is derived from an EMBL/GenBank/DDBJ whole genome shotgun (WGS) entry which is preliminary data.</text>
</comment>